<dbReference type="HOGENOM" id="CLU_1008139_0_0_10"/>
<name>F0NXQ8_WEEVC</name>
<dbReference type="OrthoDB" id="9931434at2"/>
<reference evidence="4" key="2">
    <citation type="journal article" date="2011" name="Stand. Genomic Sci.">
        <title>Complete genome sequence of Weeksella virosa type strain (9751T).</title>
        <authorList>
            <person name="Lang E."/>
            <person name="Teshima H."/>
            <person name="Lucas S."/>
            <person name="Lapidus A."/>
            <person name="Hammon N."/>
            <person name="Deshpande S."/>
            <person name="Nolan M."/>
            <person name="Cheng J."/>
            <person name="Pitluck S."/>
            <person name="Liolios K."/>
            <person name="Pagani I."/>
            <person name="Mikhailova N."/>
            <person name="Ivanova N."/>
            <person name="Mavromatis K."/>
            <person name="Pati A."/>
            <person name="Tapia R."/>
            <person name="Han C."/>
            <person name="Goodwin L."/>
            <person name="Chen A."/>
            <person name="Palaniappan K."/>
            <person name="Land M."/>
            <person name="Hauser L."/>
            <person name="Chang Y."/>
            <person name="Jeffries C."/>
            <person name="Brambilla E."/>
            <person name="Kopitz M."/>
            <person name="Rohde M."/>
            <person name="Goker M."/>
            <person name="Tindall B."/>
            <person name="Detter J."/>
            <person name="Woyke T."/>
            <person name="Bristow J."/>
            <person name="Eisen J."/>
            <person name="Markowitz V."/>
            <person name="Hugenholtz P."/>
            <person name="Klenk H."/>
            <person name="Kyrpides N."/>
        </authorList>
    </citation>
    <scope>NUCLEOTIDE SEQUENCE [LARGE SCALE GENOMIC DNA]</scope>
    <source>
        <strain evidence="4">ATCC 43766 / DSM 16922 / JCM 21250 / NBRC 16016 / NCTC 11634 / CL345/78</strain>
    </source>
</reference>
<organism evidence="3 4">
    <name type="scientific">Weeksella virosa (strain ATCC 43766 / DSM 16922 / JCM 21250 / CCUG 30538 / CDC 9751 / IAM 14551 / NBRC 16016 / NCTC 11634 / CL345/78)</name>
    <dbReference type="NCBI Taxonomy" id="865938"/>
    <lineage>
        <taxon>Bacteria</taxon>
        <taxon>Pseudomonadati</taxon>
        <taxon>Bacteroidota</taxon>
        <taxon>Flavobacteriia</taxon>
        <taxon>Flavobacteriales</taxon>
        <taxon>Weeksellaceae</taxon>
        <taxon>Weeksella</taxon>
    </lineage>
</organism>
<keyword evidence="1" id="KW-0175">Coiled coil</keyword>
<protein>
    <submittedName>
        <fullName evidence="3">Uncharacterized protein</fullName>
    </submittedName>
</protein>
<evidence type="ECO:0000313" key="4">
    <source>
        <dbReference type="Proteomes" id="UP000008641"/>
    </source>
</evidence>
<feature type="region of interest" description="Disordered" evidence="2">
    <location>
        <begin position="241"/>
        <end position="261"/>
    </location>
</feature>
<dbReference type="KEGG" id="wvi:Weevi_0243"/>
<dbReference type="RefSeq" id="WP_013597357.1">
    <property type="nucleotide sequence ID" value="NC_015144.1"/>
</dbReference>
<sequence length="276" mass="30971">MKLTIDQIQSLFNGLGIAQAVEIVSNTEEANKEFNADNILKSFVDSREAVYMAKFNEEVLPEKLKAVAGEFGGKLNGYIRKASNNQIPLVDLEKLTDADKISKLVEVLDVNKSKDTEEIREQLAQAIEAHNLEIEKIKTEYESKIKEADNRLTDYKVSEYLITKVLPEIPLIDGDNKIRASLLKNALVEKYHLAINEKGEVELRDKENIEKPILDPDKNTFIQPKQFATEFFGGLGIIKQDNRGSETETDRTNGNSDVSSMRGALDQVTISALDQI</sequence>
<feature type="compositionally biased region" description="Basic and acidic residues" evidence="2">
    <location>
        <begin position="241"/>
        <end position="251"/>
    </location>
</feature>
<proteinExistence type="predicted"/>
<gene>
    <name evidence="3" type="ordered locus">Weevi_0243</name>
</gene>
<dbReference type="EMBL" id="CP002455">
    <property type="protein sequence ID" value="ADX66965.1"/>
    <property type="molecule type" value="Genomic_DNA"/>
</dbReference>
<accession>F0NXQ8</accession>
<dbReference type="Proteomes" id="UP000008641">
    <property type="component" value="Chromosome"/>
</dbReference>
<evidence type="ECO:0000256" key="1">
    <source>
        <dbReference type="SAM" id="Coils"/>
    </source>
</evidence>
<feature type="coiled-coil region" evidence="1">
    <location>
        <begin position="120"/>
        <end position="158"/>
    </location>
</feature>
<dbReference type="STRING" id="865938.Weevi_0243"/>
<evidence type="ECO:0000256" key="2">
    <source>
        <dbReference type="SAM" id="MobiDB-lite"/>
    </source>
</evidence>
<reference evidence="3 4" key="1">
    <citation type="journal article" date="2011" name="Stand. Genomic Sci.">
        <title>Complete genome sequence of Weeksella virosa type strain (9751).</title>
        <authorList>
            <person name="Lang E."/>
            <person name="Teshima H."/>
            <person name="Lucas S."/>
            <person name="Lapidus A."/>
            <person name="Hammon N."/>
            <person name="Deshpande S."/>
            <person name="Nolan M."/>
            <person name="Cheng J.F."/>
            <person name="Pitluck S."/>
            <person name="Liolios K."/>
            <person name="Pagani I."/>
            <person name="Mikhailova N."/>
            <person name="Ivanova N."/>
            <person name="Mavromatis K."/>
            <person name="Pati A."/>
            <person name="Tapia R."/>
            <person name="Han C."/>
            <person name="Goodwin L."/>
            <person name="Chen A."/>
            <person name="Palaniappan K."/>
            <person name="Land M."/>
            <person name="Hauser L."/>
            <person name="Chang Y.J."/>
            <person name="Jeffries C.D."/>
            <person name="Brambilla E.M."/>
            <person name="Kopitz M."/>
            <person name="Rohde M."/>
            <person name="Goker M."/>
            <person name="Tindall B.J."/>
            <person name="Detter J.C."/>
            <person name="Woyke T."/>
            <person name="Bristow J."/>
            <person name="Eisen J.A."/>
            <person name="Markowitz V."/>
            <person name="Hugenholtz P."/>
            <person name="Klenk H.P."/>
            <person name="Kyrpides N.C."/>
        </authorList>
    </citation>
    <scope>NUCLEOTIDE SEQUENCE [LARGE SCALE GENOMIC DNA]</scope>
    <source>
        <strain evidence="4">ATCC 43766 / DSM 16922 / JCM 21250 / NBRC 16016 / NCTC 11634 / CL345/78</strain>
    </source>
</reference>
<dbReference type="AlphaFoldDB" id="F0NXQ8"/>
<keyword evidence="4" id="KW-1185">Reference proteome</keyword>
<evidence type="ECO:0000313" key="3">
    <source>
        <dbReference type="EMBL" id="ADX66965.1"/>
    </source>
</evidence>